<evidence type="ECO:0000256" key="2">
    <source>
        <dbReference type="ARBA" id="ARBA00022771"/>
    </source>
</evidence>
<evidence type="ECO:0000259" key="5">
    <source>
        <dbReference type="SMART" id="SM00336"/>
    </source>
</evidence>
<proteinExistence type="predicted"/>
<gene>
    <name evidence="6" type="ORF">PIB30_063594</name>
</gene>
<keyword evidence="3" id="KW-0862">Zinc</keyword>
<evidence type="ECO:0000256" key="4">
    <source>
        <dbReference type="SAM" id="MobiDB-lite"/>
    </source>
</evidence>
<dbReference type="EMBL" id="JASCZI010061022">
    <property type="protein sequence ID" value="MED6137276.1"/>
    <property type="molecule type" value="Genomic_DNA"/>
</dbReference>
<name>A0ABU6SMC5_9FABA</name>
<dbReference type="PANTHER" id="PTHR31717">
    <property type="entry name" value="ZINC FINGER PROTEIN CONSTANS-LIKE 10"/>
    <property type="match status" value="1"/>
</dbReference>
<feature type="compositionally biased region" description="Low complexity" evidence="4">
    <location>
        <begin position="139"/>
        <end position="148"/>
    </location>
</feature>
<dbReference type="InterPro" id="IPR049808">
    <property type="entry name" value="CONSTANS-like_Bbox1"/>
</dbReference>
<feature type="compositionally biased region" description="Acidic residues" evidence="4">
    <location>
        <begin position="94"/>
        <end position="118"/>
    </location>
</feature>
<keyword evidence="1" id="KW-0479">Metal-binding</keyword>
<keyword evidence="7" id="KW-1185">Reference proteome</keyword>
<keyword evidence="2" id="KW-0863">Zinc-finger</keyword>
<feature type="region of interest" description="Disordered" evidence="4">
    <location>
        <begin position="90"/>
        <end position="148"/>
    </location>
</feature>
<dbReference type="PANTHER" id="PTHR31717:SF60">
    <property type="entry name" value="B-BOX TYPE ZINC FINGER FAMILY PROTEIN"/>
    <property type="match status" value="1"/>
</dbReference>
<evidence type="ECO:0000256" key="3">
    <source>
        <dbReference type="ARBA" id="ARBA00022833"/>
    </source>
</evidence>
<dbReference type="Pfam" id="PF00643">
    <property type="entry name" value="zf-B_box"/>
    <property type="match status" value="1"/>
</dbReference>
<feature type="domain" description="B box-type" evidence="5">
    <location>
        <begin position="4"/>
        <end position="50"/>
    </location>
</feature>
<protein>
    <recommendedName>
        <fullName evidence="5">B box-type domain-containing protein</fullName>
    </recommendedName>
</protein>
<organism evidence="6 7">
    <name type="scientific">Stylosanthes scabra</name>
    <dbReference type="NCBI Taxonomy" id="79078"/>
    <lineage>
        <taxon>Eukaryota</taxon>
        <taxon>Viridiplantae</taxon>
        <taxon>Streptophyta</taxon>
        <taxon>Embryophyta</taxon>
        <taxon>Tracheophyta</taxon>
        <taxon>Spermatophyta</taxon>
        <taxon>Magnoliopsida</taxon>
        <taxon>eudicotyledons</taxon>
        <taxon>Gunneridae</taxon>
        <taxon>Pentapetalae</taxon>
        <taxon>rosids</taxon>
        <taxon>fabids</taxon>
        <taxon>Fabales</taxon>
        <taxon>Fabaceae</taxon>
        <taxon>Papilionoideae</taxon>
        <taxon>50 kb inversion clade</taxon>
        <taxon>dalbergioids sensu lato</taxon>
        <taxon>Dalbergieae</taxon>
        <taxon>Pterocarpus clade</taxon>
        <taxon>Stylosanthes</taxon>
    </lineage>
</organism>
<comment type="caution">
    <text evidence="6">The sequence shown here is derived from an EMBL/GenBank/DDBJ whole genome shotgun (WGS) entry which is preliminary data.</text>
</comment>
<accession>A0ABU6SMC5</accession>
<dbReference type="InterPro" id="IPR000315">
    <property type="entry name" value="Znf_B-box"/>
</dbReference>
<sequence>MEEGDECFCALCGKRAQMLCESDQAKLCWDCDRTVHGANFLVAKHLRVLLCRHCHRPTPWKASGPSLTVTSSLCHPCSSSSSLSITTAIHHDSEDESDDDEDEDEDEDEEEEEEEEGENQVVPLSSVSGDNNGDDDGGDMSSNTTSSSFRFNNLKRSQHNHNNIHHSSISDEDDEIGCCSSERLGGDNDDEHYSISMRPFKHPRIFNHRDDPHCHNHRR</sequence>
<evidence type="ECO:0000313" key="7">
    <source>
        <dbReference type="Proteomes" id="UP001341840"/>
    </source>
</evidence>
<reference evidence="6 7" key="1">
    <citation type="journal article" date="2023" name="Plants (Basel)">
        <title>Bridging the Gap: Combining Genomics and Transcriptomics Approaches to Understand Stylosanthes scabra, an Orphan Legume from the Brazilian Caatinga.</title>
        <authorList>
            <person name="Ferreira-Neto J.R.C."/>
            <person name="da Silva M.D."/>
            <person name="Binneck E."/>
            <person name="de Melo N.F."/>
            <person name="da Silva R.H."/>
            <person name="de Melo A.L.T.M."/>
            <person name="Pandolfi V."/>
            <person name="Bustamante F.O."/>
            <person name="Brasileiro-Vidal A.C."/>
            <person name="Benko-Iseppon A.M."/>
        </authorList>
    </citation>
    <scope>NUCLEOTIDE SEQUENCE [LARGE SCALE GENOMIC DNA]</scope>
    <source>
        <tissue evidence="6">Leaves</tissue>
    </source>
</reference>
<dbReference type="CDD" id="cd19821">
    <property type="entry name" value="Bbox1_BBX-like"/>
    <property type="match status" value="1"/>
</dbReference>
<evidence type="ECO:0000256" key="1">
    <source>
        <dbReference type="ARBA" id="ARBA00022723"/>
    </source>
</evidence>
<dbReference type="Proteomes" id="UP001341840">
    <property type="component" value="Unassembled WGS sequence"/>
</dbReference>
<dbReference type="SMART" id="SM00336">
    <property type="entry name" value="BBOX"/>
    <property type="match status" value="1"/>
</dbReference>
<evidence type="ECO:0000313" key="6">
    <source>
        <dbReference type="EMBL" id="MED6137276.1"/>
    </source>
</evidence>